<evidence type="ECO:0000313" key="4">
    <source>
        <dbReference type="WBParaSite" id="TMUE_3000012363.1"/>
    </source>
</evidence>
<organism evidence="3 4">
    <name type="scientific">Trichuris muris</name>
    <name type="common">Mouse whipworm</name>
    <dbReference type="NCBI Taxonomy" id="70415"/>
    <lineage>
        <taxon>Eukaryota</taxon>
        <taxon>Metazoa</taxon>
        <taxon>Ecdysozoa</taxon>
        <taxon>Nematoda</taxon>
        <taxon>Enoplea</taxon>
        <taxon>Dorylaimia</taxon>
        <taxon>Trichinellida</taxon>
        <taxon>Trichuridae</taxon>
        <taxon>Trichuris</taxon>
    </lineage>
</organism>
<dbReference type="WBParaSite" id="TMUE_3000012363.1">
    <property type="protein sequence ID" value="TMUE_3000012363.1"/>
    <property type="gene ID" value="WBGene00301545"/>
</dbReference>
<dbReference type="Proteomes" id="UP000046395">
    <property type="component" value="Unassembled WGS sequence"/>
</dbReference>
<reference evidence="4" key="1">
    <citation type="submission" date="2019-12" db="UniProtKB">
        <authorList>
            <consortium name="WormBaseParasite"/>
        </authorList>
    </citation>
    <scope>IDENTIFICATION</scope>
</reference>
<dbReference type="Gene3D" id="3.30.40.10">
    <property type="entry name" value="Zinc/RING finger domain, C3HC4 (zinc finger)"/>
    <property type="match status" value="1"/>
</dbReference>
<dbReference type="STRING" id="70415.A0A5S6QYY4"/>
<keyword evidence="1" id="KW-0479">Metal-binding</keyword>
<dbReference type="SUPFAM" id="SSF57850">
    <property type="entry name" value="RING/U-box"/>
    <property type="match status" value="1"/>
</dbReference>
<proteinExistence type="predicted"/>
<keyword evidence="1" id="KW-0862">Zinc</keyword>
<keyword evidence="3" id="KW-1185">Reference proteome</keyword>
<feature type="domain" description="UBP-type" evidence="2">
    <location>
        <begin position="22"/>
        <end position="102"/>
    </location>
</feature>
<dbReference type="PROSITE" id="PS50271">
    <property type="entry name" value="ZF_UBP"/>
    <property type="match status" value="1"/>
</dbReference>
<accession>A0A5S6QYY4</accession>
<dbReference type="AlphaFoldDB" id="A0A5S6QYY4"/>
<protein>
    <submittedName>
        <fullName evidence="4">UBP-type domain-containing protein</fullName>
    </submittedName>
</protein>
<dbReference type="InterPro" id="IPR013083">
    <property type="entry name" value="Znf_RING/FYVE/PHD"/>
</dbReference>
<name>A0A5S6QYY4_TRIMR</name>
<dbReference type="Pfam" id="PF02148">
    <property type="entry name" value="zf-UBP"/>
    <property type="match status" value="1"/>
</dbReference>
<evidence type="ECO:0000259" key="2">
    <source>
        <dbReference type="PROSITE" id="PS50271"/>
    </source>
</evidence>
<evidence type="ECO:0000313" key="3">
    <source>
        <dbReference type="Proteomes" id="UP000046395"/>
    </source>
</evidence>
<keyword evidence="1" id="KW-0863">Zinc-finger</keyword>
<evidence type="ECO:0000256" key="1">
    <source>
        <dbReference type="PROSITE-ProRule" id="PRU00502"/>
    </source>
</evidence>
<dbReference type="GO" id="GO:0008270">
    <property type="term" value="F:zinc ion binding"/>
    <property type="evidence" value="ECO:0007669"/>
    <property type="project" value="UniProtKB-KW"/>
</dbReference>
<dbReference type="InterPro" id="IPR001607">
    <property type="entry name" value="Znf_UBP"/>
</dbReference>
<sequence>MLCSHYQQYKQQMPIGTFRMSLTYRLLQLCDKSENEKFHRCKSCQQMDSEGMLCFGCPFQGCTKQGHMIQHLKNENHQFALALTSGMLYCKLCEDFKGSIND</sequence>